<dbReference type="Pfam" id="PF13417">
    <property type="entry name" value="GST_N_3"/>
    <property type="match status" value="1"/>
</dbReference>
<protein>
    <submittedName>
        <fullName evidence="3">Glutathione S-transferase family protein</fullName>
    </submittedName>
</protein>
<comment type="caution">
    <text evidence="3">The sequence shown here is derived from an EMBL/GenBank/DDBJ whole genome shotgun (WGS) entry which is preliminary data.</text>
</comment>
<feature type="domain" description="GST N-terminal" evidence="1">
    <location>
        <begin position="1"/>
        <end position="81"/>
    </location>
</feature>
<dbReference type="Proteomes" id="UP001151234">
    <property type="component" value="Unassembled WGS sequence"/>
</dbReference>
<dbReference type="PROSITE" id="PS50405">
    <property type="entry name" value="GST_CTER"/>
    <property type="match status" value="1"/>
</dbReference>
<dbReference type="RefSeq" id="WP_267989326.1">
    <property type="nucleotide sequence ID" value="NZ_JAPJZI010000001.1"/>
</dbReference>
<evidence type="ECO:0000313" key="3">
    <source>
        <dbReference type="EMBL" id="MDA5397880.1"/>
    </source>
</evidence>
<evidence type="ECO:0000259" key="2">
    <source>
        <dbReference type="PROSITE" id="PS50405"/>
    </source>
</evidence>
<dbReference type="PANTHER" id="PTHR44051:SF2">
    <property type="entry name" value="HYPOTHETICAL GLUTATHIONE S-TRANSFERASE LIKE PROTEIN"/>
    <property type="match status" value="1"/>
</dbReference>
<evidence type="ECO:0000259" key="1">
    <source>
        <dbReference type="PROSITE" id="PS50404"/>
    </source>
</evidence>
<dbReference type="SUPFAM" id="SSF47616">
    <property type="entry name" value="GST C-terminal domain-like"/>
    <property type="match status" value="1"/>
</dbReference>
<dbReference type="Gene3D" id="1.20.1050.10">
    <property type="match status" value="1"/>
</dbReference>
<name>A0A9X3UFS6_9HYPH</name>
<sequence>MILHDYVLSASCYKVRLMAALLGQKLTLKAVNFHPAREHKSPEMLELNPAGTLPVLVDGDVILTDSVEILRYMTRGVPQWHTDDESWFGFAATLNDTLGLARLHDILGYEADIEDARKQGVASLRFLEAALADRRFDGGMFLTGPDPTIADIVCFPNTALAPDGGVSLDLYPSIRLWMRAIRSLPGFIEMPGIHRLHELSPVPQAQISVSESVPS</sequence>
<gene>
    <name evidence="3" type="ORF">OQ273_04765</name>
</gene>
<dbReference type="SUPFAM" id="SSF52833">
    <property type="entry name" value="Thioredoxin-like"/>
    <property type="match status" value="1"/>
</dbReference>
<dbReference type="AlphaFoldDB" id="A0A9X3UFS6"/>
<keyword evidence="4" id="KW-1185">Reference proteome</keyword>
<reference evidence="3" key="1">
    <citation type="submission" date="2022-11" db="EMBL/GenBank/DDBJ databases">
        <title>Draft genome sequence of Hoeflea poritis E7-10 and Hoeflea prorocentri PM5-8, separated from scleractinian coral Porites lutea and marine dinoflagellate.</title>
        <authorList>
            <person name="Zhang G."/>
            <person name="Wei Q."/>
            <person name="Cai L."/>
        </authorList>
    </citation>
    <scope>NUCLEOTIDE SEQUENCE</scope>
    <source>
        <strain evidence="3">PM5-8</strain>
    </source>
</reference>
<dbReference type="InterPro" id="IPR004045">
    <property type="entry name" value="Glutathione_S-Trfase_N"/>
</dbReference>
<feature type="domain" description="GST C-terminal" evidence="2">
    <location>
        <begin position="77"/>
        <end position="205"/>
    </location>
</feature>
<organism evidence="3 4">
    <name type="scientific">Hoeflea prorocentri</name>
    <dbReference type="NCBI Taxonomy" id="1922333"/>
    <lineage>
        <taxon>Bacteria</taxon>
        <taxon>Pseudomonadati</taxon>
        <taxon>Pseudomonadota</taxon>
        <taxon>Alphaproteobacteria</taxon>
        <taxon>Hyphomicrobiales</taxon>
        <taxon>Rhizobiaceae</taxon>
        <taxon>Hoeflea</taxon>
    </lineage>
</organism>
<dbReference type="InterPro" id="IPR010987">
    <property type="entry name" value="Glutathione-S-Trfase_C-like"/>
</dbReference>
<dbReference type="Pfam" id="PF13410">
    <property type="entry name" value="GST_C_2"/>
    <property type="match status" value="1"/>
</dbReference>
<dbReference type="PROSITE" id="PS50404">
    <property type="entry name" value="GST_NTER"/>
    <property type="match status" value="1"/>
</dbReference>
<dbReference type="PANTHER" id="PTHR44051">
    <property type="entry name" value="GLUTATHIONE S-TRANSFERASE-RELATED"/>
    <property type="match status" value="1"/>
</dbReference>
<dbReference type="SFLD" id="SFLDS00019">
    <property type="entry name" value="Glutathione_Transferase_(cytos"/>
    <property type="match status" value="1"/>
</dbReference>
<dbReference type="EMBL" id="JAPJZI010000001">
    <property type="protein sequence ID" value="MDA5397880.1"/>
    <property type="molecule type" value="Genomic_DNA"/>
</dbReference>
<dbReference type="InterPro" id="IPR036282">
    <property type="entry name" value="Glutathione-S-Trfase_C_sf"/>
</dbReference>
<proteinExistence type="predicted"/>
<dbReference type="InterPro" id="IPR036249">
    <property type="entry name" value="Thioredoxin-like_sf"/>
</dbReference>
<dbReference type="Gene3D" id="3.40.30.10">
    <property type="entry name" value="Glutaredoxin"/>
    <property type="match status" value="1"/>
</dbReference>
<dbReference type="InterPro" id="IPR040079">
    <property type="entry name" value="Glutathione_S-Trfase"/>
</dbReference>
<accession>A0A9X3UFS6</accession>
<evidence type="ECO:0000313" key="4">
    <source>
        <dbReference type="Proteomes" id="UP001151234"/>
    </source>
</evidence>